<evidence type="ECO:0000313" key="1">
    <source>
        <dbReference type="EMBL" id="KAL0575958.1"/>
    </source>
</evidence>
<name>A0ABR3FKW6_9AGAR</name>
<reference evidence="1 2" key="1">
    <citation type="submission" date="2024-02" db="EMBL/GenBank/DDBJ databases">
        <title>A draft genome for the cacao thread blight pathogen Marasmius crinis-equi.</title>
        <authorList>
            <person name="Cohen S.P."/>
            <person name="Baruah I.K."/>
            <person name="Amoako-Attah I."/>
            <person name="Bukari Y."/>
            <person name="Meinhardt L.W."/>
            <person name="Bailey B.A."/>
        </authorList>
    </citation>
    <scope>NUCLEOTIDE SEQUENCE [LARGE SCALE GENOMIC DNA]</scope>
    <source>
        <strain evidence="1 2">GH-76</strain>
    </source>
</reference>
<sequence>MSNVGVLGHMYLEILRLQLGCRGDSELWLDSSRGVLCRGPEGPHCRIPPSYSDYKSALPNVLSDGKLLQQDALVQYLATLKLSEDLDPVVVEMLANPFSASRTTGRRVDRPTVISSLTNTTIAVADAGMSSIRESGNCLGEREVLSNGLTRFTLEHRGRRLELGWGWVWFEVRDAWMAQSPMAFHAHGIPLEGDLSEYDLIIPERLRGTLPRSATKQRRRRECAPIYLFAYPSRISTFWSFEEDGHLPIPDDLCKYLGLPIKLSLAYYQDSFPTLTYKAMRDYQVLRGLDPATADFARHSGFYNYKFYPVQSSPAVATTSGRFEDLDDSVSIGVKSHSEDVESVYTSLPALFSDVPVEDGMSTDAPEPAESSGVMTSVWSRLTSSFSWTASEDSDILAVGF</sequence>
<evidence type="ECO:0000313" key="2">
    <source>
        <dbReference type="Proteomes" id="UP001465976"/>
    </source>
</evidence>
<accession>A0ABR3FKW6</accession>
<keyword evidence="2" id="KW-1185">Reference proteome</keyword>
<organism evidence="1 2">
    <name type="scientific">Marasmius crinis-equi</name>
    <dbReference type="NCBI Taxonomy" id="585013"/>
    <lineage>
        <taxon>Eukaryota</taxon>
        <taxon>Fungi</taxon>
        <taxon>Dikarya</taxon>
        <taxon>Basidiomycota</taxon>
        <taxon>Agaricomycotina</taxon>
        <taxon>Agaricomycetes</taxon>
        <taxon>Agaricomycetidae</taxon>
        <taxon>Agaricales</taxon>
        <taxon>Marasmiineae</taxon>
        <taxon>Marasmiaceae</taxon>
        <taxon>Marasmius</taxon>
    </lineage>
</organism>
<comment type="caution">
    <text evidence="1">The sequence shown here is derived from an EMBL/GenBank/DDBJ whole genome shotgun (WGS) entry which is preliminary data.</text>
</comment>
<protein>
    <submittedName>
        <fullName evidence="1">Uncharacterized protein</fullName>
    </submittedName>
</protein>
<gene>
    <name evidence="1" type="ORF">V5O48_006012</name>
</gene>
<dbReference type="Proteomes" id="UP001465976">
    <property type="component" value="Unassembled WGS sequence"/>
</dbReference>
<proteinExistence type="predicted"/>
<dbReference type="EMBL" id="JBAHYK010000258">
    <property type="protein sequence ID" value="KAL0575958.1"/>
    <property type="molecule type" value="Genomic_DNA"/>
</dbReference>